<name>A0A2P5XJG9_GOSBA</name>
<evidence type="ECO:0000313" key="2">
    <source>
        <dbReference type="EMBL" id="KAB2092164.1"/>
    </source>
</evidence>
<reference evidence="2 5" key="2">
    <citation type="submission" date="2019-06" db="EMBL/GenBank/DDBJ databases">
        <title>WGS assembly of Gossypium barbadense.</title>
        <authorList>
            <person name="Chen Z.J."/>
            <person name="Sreedasyam A."/>
            <person name="Ando A."/>
            <person name="Song Q."/>
            <person name="De L."/>
            <person name="Hulse-Kemp A."/>
            <person name="Ding M."/>
            <person name="Ye W."/>
            <person name="Kirkbride R."/>
            <person name="Jenkins J."/>
            <person name="Plott C."/>
            <person name="Lovell J."/>
            <person name="Lin Y.-M."/>
            <person name="Vaughn R."/>
            <person name="Liu B."/>
            <person name="Li W."/>
            <person name="Simpson S."/>
            <person name="Scheffler B."/>
            <person name="Saski C."/>
            <person name="Grover C."/>
            <person name="Hu G."/>
            <person name="Conover J."/>
            <person name="Carlson J."/>
            <person name="Shu S."/>
            <person name="Boston L."/>
            <person name="Williams M."/>
            <person name="Peterson D."/>
            <person name="Mcgee K."/>
            <person name="Jones D."/>
            <person name="Wendel J."/>
            <person name="Stelly D."/>
            <person name="Grimwood J."/>
            <person name="Schmutz J."/>
        </authorList>
    </citation>
    <scope>NUCLEOTIDE SEQUENCE [LARGE SCALE GENOMIC DNA]</scope>
    <source>
        <strain evidence="2">1400233.01</strain>
    </source>
</reference>
<dbReference type="Proteomes" id="UP000327439">
    <property type="component" value="Chromosome A02"/>
</dbReference>
<dbReference type="CDD" id="cd20216">
    <property type="entry name" value="PFM_HFR-2-like"/>
    <property type="match status" value="1"/>
</dbReference>
<dbReference type="EMBL" id="CM018203">
    <property type="protein sequence ID" value="KAB2092164.1"/>
    <property type="molecule type" value="Genomic_DNA"/>
</dbReference>
<dbReference type="Pfam" id="PF07468">
    <property type="entry name" value="Agglutinin"/>
    <property type="match status" value="2"/>
</dbReference>
<evidence type="ECO:0000313" key="4">
    <source>
        <dbReference type="Proteomes" id="UP000239757"/>
    </source>
</evidence>
<gene>
    <name evidence="2" type="ORF">ES319_A02G010300v1</name>
    <name evidence="3" type="ORF">GOBAR_AA17189</name>
</gene>
<reference evidence="3 4" key="1">
    <citation type="submission" date="2015-01" db="EMBL/GenBank/DDBJ databases">
        <title>Genome of allotetraploid Gossypium barbadense reveals genomic plasticity and fiber elongation in cotton evolution.</title>
        <authorList>
            <person name="Chen X."/>
            <person name="Liu X."/>
            <person name="Zhao B."/>
            <person name="Zheng H."/>
            <person name="Hu Y."/>
            <person name="Lu G."/>
            <person name="Yang C."/>
            <person name="Chen J."/>
            <person name="Shan C."/>
            <person name="Zhang L."/>
            <person name="Zhou Y."/>
            <person name="Wang L."/>
            <person name="Guo W."/>
            <person name="Bai Y."/>
            <person name="Ruan J."/>
            <person name="Shangguan X."/>
            <person name="Mao Y."/>
            <person name="Jiang J."/>
            <person name="Zhu Y."/>
            <person name="Lei J."/>
            <person name="Kang H."/>
            <person name="Chen S."/>
            <person name="He X."/>
            <person name="Wang R."/>
            <person name="Wang Y."/>
            <person name="Chen J."/>
            <person name="Wang L."/>
            <person name="Yu S."/>
            <person name="Wang B."/>
            <person name="Wei J."/>
            <person name="Song S."/>
            <person name="Lu X."/>
            <person name="Gao Z."/>
            <person name="Gu W."/>
            <person name="Deng X."/>
            <person name="Ma D."/>
            <person name="Wang S."/>
            <person name="Liang W."/>
            <person name="Fang L."/>
            <person name="Cai C."/>
            <person name="Zhu X."/>
            <person name="Zhou B."/>
            <person name="Zhang Y."/>
            <person name="Chen Z."/>
            <person name="Xu S."/>
            <person name="Zhu R."/>
            <person name="Wang S."/>
            <person name="Zhang T."/>
            <person name="Zhao G."/>
        </authorList>
    </citation>
    <scope>NUCLEOTIDE SEQUENCE [LARGE SCALE GENOMIC DNA]</scope>
    <source>
        <strain evidence="4">cv. Xinhai21</strain>
        <tissue evidence="3">Leaf</tissue>
    </source>
</reference>
<evidence type="ECO:0000259" key="1">
    <source>
        <dbReference type="SMART" id="SM00791"/>
    </source>
</evidence>
<evidence type="ECO:0000313" key="3">
    <source>
        <dbReference type="EMBL" id="PPS03489.1"/>
    </source>
</evidence>
<dbReference type="PANTHER" id="PTHR39244:SF5">
    <property type="entry name" value="NATTERIN-3-LIKE"/>
    <property type="match status" value="1"/>
</dbReference>
<dbReference type="EMBL" id="KZ664741">
    <property type="protein sequence ID" value="PPS03489.1"/>
    <property type="molecule type" value="Genomic_DNA"/>
</dbReference>
<dbReference type="Proteomes" id="UP000239757">
    <property type="component" value="Unassembled WGS sequence"/>
</dbReference>
<sequence>MSLPRFIVLKSPGAETYLGSKQDNGEYKGYAEFTETKVVSANAKFEVEFAKDGLVHIRSSTTNKYLKRTHNPSITGKPNEEYWITITADKPEEDQSKESCTLFKPIFEDPVYENCRFVHVQSGCYLYLWPLATSELGRGVLANKNHFAANGDDIFEVIDWESLVILPRYVAFKGNNDMFLRLTQVEGHPYLEFSGADVGAGSVPMEVFYMKNGDIRVKPLSSDRFWRRSPNWIWADSNDTEGTNKDTLFSAFKVDSKTIALLNLGNNNFCKRLTTEGKTNCLNAAVPSITREAFLMVQEPVLSRQIYNLRYDIENARVYNEIVRVVANNSAINRTTQASTLDVKLSYTETSSSTWLAYFTLGLETKATFQVGVPLIGKAGVEISSKYETGIEWGETKTTVTMMEVNHQVQVPPMTKVTVYLLMSHGVCDVPFVFTQKDTLYNGNVVTTDVIGNTYTGANYYNIQYDTKEEPLTS</sequence>
<dbReference type="AlphaFoldDB" id="A0A2P5XJG9"/>
<organism evidence="3 4">
    <name type="scientific">Gossypium barbadense</name>
    <name type="common">Sea Island cotton</name>
    <name type="synonym">Hibiscus barbadensis</name>
    <dbReference type="NCBI Taxonomy" id="3634"/>
    <lineage>
        <taxon>Eukaryota</taxon>
        <taxon>Viridiplantae</taxon>
        <taxon>Streptophyta</taxon>
        <taxon>Embryophyta</taxon>
        <taxon>Tracheophyta</taxon>
        <taxon>Spermatophyta</taxon>
        <taxon>Magnoliopsida</taxon>
        <taxon>eudicotyledons</taxon>
        <taxon>Gunneridae</taxon>
        <taxon>Pentapetalae</taxon>
        <taxon>rosids</taxon>
        <taxon>malvids</taxon>
        <taxon>Malvales</taxon>
        <taxon>Malvaceae</taxon>
        <taxon>Malvoideae</taxon>
        <taxon>Gossypium</taxon>
    </lineage>
</organism>
<proteinExistence type="predicted"/>
<feature type="domain" description="Agglutinin" evidence="1">
    <location>
        <begin position="164"/>
        <end position="299"/>
    </location>
</feature>
<dbReference type="PANTHER" id="PTHR39244">
    <property type="entry name" value="NATTERIN-4"/>
    <property type="match status" value="1"/>
</dbReference>
<dbReference type="SUPFAM" id="SSF50382">
    <property type="entry name" value="Agglutinin"/>
    <property type="match status" value="2"/>
</dbReference>
<dbReference type="Gene3D" id="2.170.15.10">
    <property type="entry name" value="Proaerolysin, chain A, domain 3"/>
    <property type="match status" value="1"/>
</dbReference>
<evidence type="ECO:0000313" key="5">
    <source>
        <dbReference type="Proteomes" id="UP000327439"/>
    </source>
</evidence>
<keyword evidence="5" id="KW-1185">Reference proteome</keyword>
<dbReference type="SUPFAM" id="SSF56973">
    <property type="entry name" value="Aerolisin/ETX pore-forming domain"/>
    <property type="match status" value="1"/>
</dbReference>
<dbReference type="Gene3D" id="2.80.10.50">
    <property type="match status" value="2"/>
</dbReference>
<feature type="domain" description="Agglutinin" evidence="1">
    <location>
        <begin position="1"/>
        <end position="159"/>
    </location>
</feature>
<dbReference type="SMART" id="SM00791">
    <property type="entry name" value="Agglutinin"/>
    <property type="match status" value="2"/>
</dbReference>
<dbReference type="InterPro" id="IPR008998">
    <property type="entry name" value="Agglutinin"/>
</dbReference>
<dbReference type="InterPro" id="IPR036242">
    <property type="entry name" value="Agglutinin_dom_sf"/>
</dbReference>
<dbReference type="InterPro" id="IPR053237">
    <property type="entry name" value="Natterin_C"/>
</dbReference>
<protein>
    <recommendedName>
        <fullName evidence="1">Agglutinin domain-containing protein</fullName>
    </recommendedName>
</protein>
<dbReference type="OrthoDB" id="1541475at2759"/>
<accession>A0A2P5XJG9</accession>